<organism evidence="8 9">
    <name type="scientific">Variovorax ginsengisoli</name>
    <dbReference type="NCBI Taxonomy" id="363844"/>
    <lineage>
        <taxon>Bacteria</taxon>
        <taxon>Pseudomonadati</taxon>
        <taxon>Pseudomonadota</taxon>
        <taxon>Betaproteobacteria</taxon>
        <taxon>Burkholderiales</taxon>
        <taxon>Comamonadaceae</taxon>
        <taxon>Variovorax</taxon>
    </lineage>
</organism>
<keyword evidence="9" id="KW-1185">Reference proteome</keyword>
<evidence type="ECO:0000256" key="5">
    <source>
        <dbReference type="ARBA" id="ARBA00023239"/>
    </source>
</evidence>
<dbReference type="EMBL" id="JAUKVY010000047">
    <property type="protein sequence ID" value="MDO1537711.1"/>
    <property type="molecule type" value="Genomic_DNA"/>
</dbReference>
<evidence type="ECO:0000256" key="3">
    <source>
        <dbReference type="ARBA" id="ARBA00023004"/>
    </source>
</evidence>
<dbReference type="InterPro" id="IPR037237">
    <property type="entry name" value="IlvD/EDD_N"/>
</dbReference>
<dbReference type="InterPro" id="IPR052352">
    <property type="entry name" value="Sugar_Degrad_Dehydratases"/>
</dbReference>
<accession>A0ABT8SJI2</accession>
<keyword evidence="4" id="KW-0411">Iron-sulfur</keyword>
<dbReference type="RefSeq" id="WP_301816150.1">
    <property type="nucleotide sequence ID" value="NZ_JAUJZH010000047.1"/>
</dbReference>
<dbReference type="EC" id="4.2.1.-" evidence="8"/>
<feature type="domain" description="Dihydroxy-acid/6-phosphogluconate dehydratase N-terminal" evidence="6">
    <location>
        <begin position="41"/>
        <end position="351"/>
    </location>
</feature>
<dbReference type="PROSITE" id="PS00886">
    <property type="entry name" value="ILVD_EDD_1"/>
    <property type="match status" value="1"/>
</dbReference>
<evidence type="ECO:0000256" key="4">
    <source>
        <dbReference type="ARBA" id="ARBA00023014"/>
    </source>
</evidence>
<dbReference type="InterPro" id="IPR000581">
    <property type="entry name" value="ILV_EDD_N"/>
</dbReference>
<evidence type="ECO:0000313" key="9">
    <source>
        <dbReference type="Proteomes" id="UP001169027"/>
    </source>
</evidence>
<dbReference type="NCBIfam" id="NF004784">
    <property type="entry name" value="PRK06131.1"/>
    <property type="match status" value="1"/>
</dbReference>
<feature type="domain" description="Dihydroxy-acid/6-phosphogluconate dehydratase C-terminal" evidence="7">
    <location>
        <begin position="363"/>
        <end position="556"/>
    </location>
</feature>
<dbReference type="InterPro" id="IPR020558">
    <property type="entry name" value="DiOHA_6PGluconate_deHydtase_CS"/>
</dbReference>
<protein>
    <submittedName>
        <fullName evidence="8">IlvD/Edd family dehydratase</fullName>
        <ecNumber evidence="8">4.2.1.-</ecNumber>
    </submittedName>
</protein>
<dbReference type="Proteomes" id="UP001169027">
    <property type="component" value="Unassembled WGS sequence"/>
</dbReference>
<dbReference type="InterPro" id="IPR056740">
    <property type="entry name" value="ILV_EDD_C"/>
</dbReference>
<gene>
    <name evidence="8" type="ORF">Q2T77_36305</name>
</gene>
<sequence>MAPNPTGLRKGLTSYGDPGFSLFLRKAFIKGAGYTDGALDRPVVGIASTGSAYNPCHGNAPQLLEAVKRGVMLAGGLPMEFPTISIHESFAAPTSMYLRNLMSMDTEEMVRAQPMDAVVLIGGCDKTVPAQLMGAASAGIPSIQLITGSMLTGSHRGERVGACTDCRRYWGRFRAGEIDDDEVGEVNDQLVASVGTCSVMGTASTMACIAEALGMTVPGGASPPAVTADRMRVAEQTGTRAVQMARDGLSIDKVLTPAAFENAMRVLLAIGGSTNGIVHLTAIAGRMGLDVDLDALDRVGRETPVLLDLKPSGQHYMEDFHRAGGMATLLRELRPLLRLDALTVTGRTLGEEIEASGPGFDQDVVRPIARPIYPQGGIAVLRGNLAPGGAIIKQSAADARLMEHEGRAVVFENLEDLAERIDSDDLDVTADDVLVLKNIGPRGAPGMPEAGYLPIPRKLARAGVKDIVRMSDGRMSGTAFGTIVLHITPESAIGGPLAHVRNGDRIRLSVRAREIALLVSDEELARRAEASPVVAPTAGRGYRKLFLETVTQADQGVDFDFLRAAKTMGKVPE</sequence>
<dbReference type="SUPFAM" id="SSF52016">
    <property type="entry name" value="LeuD/IlvD-like"/>
    <property type="match status" value="1"/>
</dbReference>
<dbReference type="PANTHER" id="PTHR43183">
    <property type="entry name" value="HYPOTHETICAL DIHYDROXYACID DEHYDRATASE (EUROFUNG)-RELATED"/>
    <property type="match status" value="1"/>
</dbReference>
<dbReference type="GO" id="GO:0016829">
    <property type="term" value="F:lyase activity"/>
    <property type="evidence" value="ECO:0007669"/>
    <property type="project" value="UniProtKB-KW"/>
</dbReference>
<evidence type="ECO:0000259" key="7">
    <source>
        <dbReference type="Pfam" id="PF24877"/>
    </source>
</evidence>
<dbReference type="PANTHER" id="PTHR43183:SF1">
    <property type="entry name" value="HYPOTHETICAL DIHYDROXY-ACID DEHYDRATASE (EUROFUNG)-RELATED"/>
    <property type="match status" value="1"/>
</dbReference>
<keyword evidence="3" id="KW-0408">Iron</keyword>
<keyword evidence="5 8" id="KW-0456">Lyase</keyword>
<dbReference type="Pfam" id="PF24877">
    <property type="entry name" value="ILV_EDD_C"/>
    <property type="match status" value="1"/>
</dbReference>
<comment type="similarity">
    <text evidence="1">Belongs to the IlvD/Edd family.</text>
</comment>
<dbReference type="InterPro" id="IPR042096">
    <property type="entry name" value="Dihydro-acid_dehy_C"/>
</dbReference>
<proteinExistence type="inferred from homology"/>
<keyword evidence="2" id="KW-0479">Metal-binding</keyword>
<evidence type="ECO:0000259" key="6">
    <source>
        <dbReference type="Pfam" id="PF00920"/>
    </source>
</evidence>
<name>A0ABT8SJI2_9BURK</name>
<evidence type="ECO:0000256" key="1">
    <source>
        <dbReference type="ARBA" id="ARBA00006486"/>
    </source>
</evidence>
<dbReference type="SUPFAM" id="SSF143975">
    <property type="entry name" value="IlvD/EDD N-terminal domain-like"/>
    <property type="match status" value="1"/>
</dbReference>
<reference evidence="8" key="1">
    <citation type="submission" date="2023-06" db="EMBL/GenBank/DDBJ databases">
        <authorList>
            <person name="Jiang Y."/>
            <person name="Liu Q."/>
        </authorList>
    </citation>
    <scope>NUCLEOTIDE SEQUENCE</scope>
    <source>
        <strain evidence="8">CGMCC 1.12090</strain>
    </source>
</reference>
<evidence type="ECO:0000256" key="2">
    <source>
        <dbReference type="ARBA" id="ARBA00022723"/>
    </source>
</evidence>
<dbReference type="Gene3D" id="3.50.30.80">
    <property type="entry name" value="IlvD/EDD C-terminal domain-like"/>
    <property type="match status" value="1"/>
</dbReference>
<evidence type="ECO:0000313" key="8">
    <source>
        <dbReference type="EMBL" id="MDO1537711.1"/>
    </source>
</evidence>
<comment type="caution">
    <text evidence="8">The sequence shown here is derived from an EMBL/GenBank/DDBJ whole genome shotgun (WGS) entry which is preliminary data.</text>
</comment>
<dbReference type="Pfam" id="PF00920">
    <property type="entry name" value="ILVD_EDD_N"/>
    <property type="match status" value="1"/>
</dbReference>